<organism evidence="1 2">
    <name type="scientific">Protopolystoma xenopodis</name>
    <dbReference type="NCBI Taxonomy" id="117903"/>
    <lineage>
        <taxon>Eukaryota</taxon>
        <taxon>Metazoa</taxon>
        <taxon>Spiralia</taxon>
        <taxon>Lophotrochozoa</taxon>
        <taxon>Platyhelminthes</taxon>
        <taxon>Monogenea</taxon>
        <taxon>Polyopisthocotylea</taxon>
        <taxon>Polystomatidea</taxon>
        <taxon>Polystomatidae</taxon>
        <taxon>Protopolystoma</taxon>
    </lineage>
</organism>
<sequence length="110" mass="11832">MPLLAGLGGQCAGAFEAVEQMNTGTFAAREQHGISCRLSSSRLPNTPAARLASGTSGCLGQTWSILRLSHYCPKRPEANWPRRVCDYGLLWLPTCAALTHFVELSISVKA</sequence>
<name>A0A448XQE3_9PLAT</name>
<protein>
    <submittedName>
        <fullName evidence="1">Uncharacterized protein</fullName>
    </submittedName>
</protein>
<dbReference type="Proteomes" id="UP000784294">
    <property type="component" value="Unassembled WGS sequence"/>
</dbReference>
<comment type="caution">
    <text evidence="1">The sequence shown here is derived from an EMBL/GenBank/DDBJ whole genome shotgun (WGS) entry which is preliminary data.</text>
</comment>
<dbReference type="EMBL" id="CAAALY010273943">
    <property type="protein sequence ID" value="VEL42349.1"/>
    <property type="molecule type" value="Genomic_DNA"/>
</dbReference>
<evidence type="ECO:0000313" key="2">
    <source>
        <dbReference type="Proteomes" id="UP000784294"/>
    </source>
</evidence>
<keyword evidence="2" id="KW-1185">Reference proteome</keyword>
<reference evidence="1" key="1">
    <citation type="submission" date="2018-11" db="EMBL/GenBank/DDBJ databases">
        <authorList>
            <consortium name="Pathogen Informatics"/>
        </authorList>
    </citation>
    <scope>NUCLEOTIDE SEQUENCE</scope>
</reference>
<dbReference type="AlphaFoldDB" id="A0A448XQE3"/>
<gene>
    <name evidence="1" type="ORF">PXEA_LOCUS35789</name>
</gene>
<evidence type="ECO:0000313" key="1">
    <source>
        <dbReference type="EMBL" id="VEL42349.1"/>
    </source>
</evidence>
<accession>A0A448XQE3</accession>
<proteinExistence type="predicted"/>